<sequence length="160" mass="17112">MAAHFPINHHLRPLYRLLCILAGLYMLVFGVVGFVQTSGNEFFTQDDAEWVLGLRTNPAFALLSLVAGVVVLGANLIGRNLAHHINQLAGIVLTIVGMGSLALMQTEANIFAFSMVNVIVTFILGGITGIASLYDRVGSAAAAEAEEQFRRGPRTVSETA</sequence>
<proteinExistence type="predicted"/>
<evidence type="ECO:0008006" key="4">
    <source>
        <dbReference type="Google" id="ProtNLM"/>
    </source>
</evidence>
<feature type="transmembrane region" description="Helical" evidence="1">
    <location>
        <begin position="85"/>
        <end position="104"/>
    </location>
</feature>
<dbReference type="AlphaFoldDB" id="A0A919U929"/>
<evidence type="ECO:0000313" key="3">
    <source>
        <dbReference type="Proteomes" id="UP000660611"/>
    </source>
</evidence>
<feature type="transmembrane region" description="Helical" evidence="1">
    <location>
        <begin position="14"/>
        <end position="39"/>
    </location>
</feature>
<feature type="transmembrane region" description="Helical" evidence="1">
    <location>
        <begin position="59"/>
        <end position="78"/>
    </location>
</feature>
<feature type="transmembrane region" description="Helical" evidence="1">
    <location>
        <begin position="110"/>
        <end position="134"/>
    </location>
</feature>
<keyword evidence="1" id="KW-0472">Membrane</keyword>
<name>A0A919U929_9ACTN</name>
<evidence type="ECO:0000256" key="1">
    <source>
        <dbReference type="SAM" id="Phobius"/>
    </source>
</evidence>
<organism evidence="2 3">
    <name type="scientific">Dactylosporangium siamense</name>
    <dbReference type="NCBI Taxonomy" id="685454"/>
    <lineage>
        <taxon>Bacteria</taxon>
        <taxon>Bacillati</taxon>
        <taxon>Actinomycetota</taxon>
        <taxon>Actinomycetes</taxon>
        <taxon>Micromonosporales</taxon>
        <taxon>Micromonosporaceae</taxon>
        <taxon>Dactylosporangium</taxon>
    </lineage>
</organism>
<dbReference type="Pfam" id="PF14325">
    <property type="entry name" value="DUF4383"/>
    <property type="match status" value="1"/>
</dbReference>
<protein>
    <recommendedName>
        <fullName evidence="4">DUF4383 domain-containing protein</fullName>
    </recommendedName>
</protein>
<keyword evidence="1" id="KW-1133">Transmembrane helix</keyword>
<comment type="caution">
    <text evidence="2">The sequence shown here is derived from an EMBL/GenBank/DDBJ whole genome shotgun (WGS) entry which is preliminary data.</text>
</comment>
<keyword evidence="3" id="KW-1185">Reference proteome</keyword>
<gene>
    <name evidence="2" type="ORF">Dsi01nite_044180</name>
</gene>
<accession>A0A919U929</accession>
<dbReference type="RefSeq" id="WP_203848144.1">
    <property type="nucleotide sequence ID" value="NZ_BAAAVW010000013.1"/>
</dbReference>
<keyword evidence="1" id="KW-0812">Transmembrane</keyword>
<evidence type="ECO:0000313" key="2">
    <source>
        <dbReference type="EMBL" id="GIG46377.1"/>
    </source>
</evidence>
<dbReference type="Proteomes" id="UP000660611">
    <property type="component" value="Unassembled WGS sequence"/>
</dbReference>
<reference evidence="2" key="1">
    <citation type="submission" date="2021-01" db="EMBL/GenBank/DDBJ databases">
        <title>Whole genome shotgun sequence of Dactylosporangium siamense NBRC 106093.</title>
        <authorList>
            <person name="Komaki H."/>
            <person name="Tamura T."/>
        </authorList>
    </citation>
    <scope>NUCLEOTIDE SEQUENCE</scope>
    <source>
        <strain evidence="2">NBRC 106093</strain>
    </source>
</reference>
<dbReference type="EMBL" id="BONQ01000069">
    <property type="protein sequence ID" value="GIG46377.1"/>
    <property type="molecule type" value="Genomic_DNA"/>
</dbReference>